<gene>
    <name evidence="3" type="ORF">COV49_01560</name>
</gene>
<dbReference type="InterPro" id="IPR015943">
    <property type="entry name" value="WD40/YVTN_repeat-like_dom_sf"/>
</dbReference>
<dbReference type="Gene3D" id="1.10.1330.10">
    <property type="entry name" value="Dockerin domain"/>
    <property type="match status" value="1"/>
</dbReference>
<dbReference type="PANTHER" id="PTHR34512:SF30">
    <property type="entry name" value="OUTER MEMBRANE PROTEIN ASSEMBLY FACTOR BAMB"/>
    <property type="match status" value="1"/>
</dbReference>
<dbReference type="GO" id="GO:0000272">
    <property type="term" value="P:polysaccharide catabolic process"/>
    <property type="evidence" value="ECO:0007669"/>
    <property type="project" value="InterPro"/>
</dbReference>
<dbReference type="SUPFAM" id="SSF63446">
    <property type="entry name" value="Type I dockerin domain"/>
    <property type="match status" value="1"/>
</dbReference>
<dbReference type="Proteomes" id="UP000230869">
    <property type="component" value="Unassembled WGS sequence"/>
</dbReference>
<dbReference type="AlphaFoldDB" id="A0A2M6K9H7"/>
<sequence length="432" mass="46852">MKFLQKLTIVVFLIGFLSTAHALVLTHEVDIPGGSVVEVLIDGEYGYIATFDGYVYKFPLADPSLVEKLYPISGTPLGNIYGKPAIYGNYLLIPYASYKIIAIDKNTGAFKVVYPESIIDVRTDLVIDDNSDILYFGDEVGVFHAIRLEFNAQLQLQFVPVWNFPTGQTIRTPAYVDNGIVYFGNSAGNLYAKDQFSGAEIWTQSIAPDDIARGVIGDLFINDNIFVTSQAGRLHKLNKANGADIWNYPALNKDPLPGLVTAGPARSGNVFGFGTNKTTFWGIEDGATEPGTAWVYDDYQGEARIPSKATVDRRERFVFGSEDGCVYQVNNQGGLVDRYCSGYPITASPIINGSLIYVVTKADDTGKLLVFTDGAGDINGDNQITLADAIIALQIISGLNPGGIDLEADVNGDNKIGLPEVIYVLQIIGGLR</sequence>
<name>A0A2M6K9H7_9BACT</name>
<dbReference type="InterPro" id="IPR018247">
    <property type="entry name" value="EF_Hand_1_Ca_BS"/>
</dbReference>
<evidence type="ECO:0000313" key="3">
    <source>
        <dbReference type="EMBL" id="PIR13622.1"/>
    </source>
</evidence>
<organism evidence="3 4">
    <name type="scientific">Candidatus Falkowbacteria bacterium CG11_big_fil_rev_8_21_14_0_20_39_10</name>
    <dbReference type="NCBI Taxonomy" id="1974570"/>
    <lineage>
        <taxon>Bacteria</taxon>
        <taxon>Candidatus Falkowiibacteriota</taxon>
    </lineage>
</organism>
<dbReference type="InterPro" id="IPR036439">
    <property type="entry name" value="Dockerin_dom_sf"/>
</dbReference>
<dbReference type="PROSITE" id="PS00018">
    <property type="entry name" value="EF_HAND_1"/>
    <property type="match status" value="1"/>
</dbReference>
<dbReference type="InterPro" id="IPR011047">
    <property type="entry name" value="Quinoprotein_ADH-like_sf"/>
</dbReference>
<reference evidence="3 4" key="1">
    <citation type="submission" date="2017-09" db="EMBL/GenBank/DDBJ databases">
        <title>Depth-based differentiation of microbial function through sediment-hosted aquifers and enrichment of novel symbionts in the deep terrestrial subsurface.</title>
        <authorList>
            <person name="Probst A.J."/>
            <person name="Ladd B."/>
            <person name="Jarett J.K."/>
            <person name="Geller-Mcgrath D.E."/>
            <person name="Sieber C.M."/>
            <person name="Emerson J.B."/>
            <person name="Anantharaman K."/>
            <person name="Thomas B.C."/>
            <person name="Malmstrom R."/>
            <person name="Stieglmeier M."/>
            <person name="Klingl A."/>
            <person name="Woyke T."/>
            <person name="Ryan C.M."/>
            <person name="Banfield J.F."/>
        </authorList>
    </citation>
    <scope>NUCLEOTIDE SEQUENCE [LARGE SCALE GENOMIC DNA]</scope>
    <source>
        <strain evidence="3">CG11_big_fil_rev_8_21_14_0_20_39_10</strain>
    </source>
</reference>
<feature type="signal peptide" evidence="1">
    <location>
        <begin position="1"/>
        <end position="22"/>
    </location>
</feature>
<dbReference type="Gene3D" id="2.130.10.10">
    <property type="entry name" value="YVTN repeat-like/Quinoprotein amine dehydrogenase"/>
    <property type="match status" value="1"/>
</dbReference>
<dbReference type="SUPFAM" id="SSF50998">
    <property type="entry name" value="Quinoprotein alcohol dehydrogenase-like"/>
    <property type="match status" value="1"/>
</dbReference>
<evidence type="ECO:0000259" key="2">
    <source>
        <dbReference type="Pfam" id="PF13360"/>
    </source>
</evidence>
<proteinExistence type="predicted"/>
<accession>A0A2M6K9H7</accession>
<protein>
    <recommendedName>
        <fullName evidence="2">Pyrrolo-quinoline quinone repeat domain-containing protein</fullName>
    </recommendedName>
</protein>
<feature type="chain" id="PRO_5014708136" description="Pyrrolo-quinoline quinone repeat domain-containing protein" evidence="1">
    <location>
        <begin position="23"/>
        <end position="432"/>
    </location>
</feature>
<dbReference type="CDD" id="cd14256">
    <property type="entry name" value="Dockerin_I"/>
    <property type="match status" value="1"/>
</dbReference>
<evidence type="ECO:0000313" key="4">
    <source>
        <dbReference type="Proteomes" id="UP000230869"/>
    </source>
</evidence>
<dbReference type="PANTHER" id="PTHR34512">
    <property type="entry name" value="CELL SURFACE PROTEIN"/>
    <property type="match status" value="1"/>
</dbReference>
<dbReference type="InterPro" id="IPR002372">
    <property type="entry name" value="PQQ_rpt_dom"/>
</dbReference>
<dbReference type="Pfam" id="PF13360">
    <property type="entry name" value="PQQ_2"/>
    <property type="match status" value="1"/>
</dbReference>
<evidence type="ECO:0000256" key="1">
    <source>
        <dbReference type="SAM" id="SignalP"/>
    </source>
</evidence>
<dbReference type="InterPro" id="IPR018391">
    <property type="entry name" value="PQQ_b-propeller_rpt"/>
</dbReference>
<keyword evidence="1" id="KW-0732">Signal</keyword>
<dbReference type="EMBL" id="PCWW01000027">
    <property type="protein sequence ID" value="PIR13622.1"/>
    <property type="molecule type" value="Genomic_DNA"/>
</dbReference>
<feature type="domain" description="Pyrrolo-quinoline quinone repeat" evidence="2">
    <location>
        <begin position="188"/>
        <end position="363"/>
    </location>
</feature>
<dbReference type="SMART" id="SM00564">
    <property type="entry name" value="PQQ"/>
    <property type="match status" value="4"/>
</dbReference>
<comment type="caution">
    <text evidence="3">The sequence shown here is derived from an EMBL/GenBank/DDBJ whole genome shotgun (WGS) entry which is preliminary data.</text>
</comment>